<keyword evidence="3" id="KW-1185">Reference proteome</keyword>
<reference evidence="3" key="1">
    <citation type="submission" date="2022-10" db="EMBL/GenBank/DDBJ databases">
        <title>Genome assembly of Pristionchus species.</title>
        <authorList>
            <person name="Yoshida K."/>
            <person name="Sommer R.J."/>
        </authorList>
    </citation>
    <scope>NUCLEOTIDE SEQUENCE [LARGE SCALE GENOMIC DNA]</scope>
    <source>
        <strain evidence="3">RS5460</strain>
    </source>
</reference>
<sequence>SHSNQVIMVISDLPFDIHNELMKPMEFKDRLMMRLVCKAFETIFAETDAGKFKKGMIYFKNITSSHLLNRLIKFWAVSGSVDGWLKAIGISVESVRGDAFGEFTLRSIRTDNSKWYVVDLILSIHDIGIFLQRSGFGGPWKVKIVKNRIIWRSNAYFFAQQDGTKVLTHM</sequence>
<dbReference type="Pfam" id="PF00646">
    <property type="entry name" value="F-box"/>
    <property type="match status" value="1"/>
</dbReference>
<comment type="caution">
    <text evidence="2">The sequence shown here is derived from an EMBL/GenBank/DDBJ whole genome shotgun (WGS) entry which is preliminary data.</text>
</comment>
<dbReference type="Proteomes" id="UP001328107">
    <property type="component" value="Unassembled WGS sequence"/>
</dbReference>
<organism evidence="2 3">
    <name type="scientific">Pristionchus mayeri</name>
    <dbReference type="NCBI Taxonomy" id="1317129"/>
    <lineage>
        <taxon>Eukaryota</taxon>
        <taxon>Metazoa</taxon>
        <taxon>Ecdysozoa</taxon>
        <taxon>Nematoda</taxon>
        <taxon>Chromadorea</taxon>
        <taxon>Rhabditida</taxon>
        <taxon>Rhabditina</taxon>
        <taxon>Diplogasteromorpha</taxon>
        <taxon>Diplogasteroidea</taxon>
        <taxon>Neodiplogasteridae</taxon>
        <taxon>Pristionchus</taxon>
    </lineage>
</organism>
<dbReference type="EMBL" id="BTRK01000005">
    <property type="protein sequence ID" value="GMR52149.1"/>
    <property type="molecule type" value="Genomic_DNA"/>
</dbReference>
<feature type="domain" description="F-box" evidence="1">
    <location>
        <begin position="7"/>
        <end position="55"/>
    </location>
</feature>
<feature type="non-terminal residue" evidence="2">
    <location>
        <position position="1"/>
    </location>
</feature>
<name>A0AAN5CXZ5_9BILA</name>
<gene>
    <name evidence="2" type="ORF">PMAYCL1PPCAC_22344</name>
</gene>
<dbReference type="PROSITE" id="PS50181">
    <property type="entry name" value="FBOX"/>
    <property type="match status" value="1"/>
</dbReference>
<dbReference type="InterPro" id="IPR001810">
    <property type="entry name" value="F-box_dom"/>
</dbReference>
<accession>A0AAN5CXZ5</accession>
<dbReference type="AlphaFoldDB" id="A0AAN5CXZ5"/>
<protein>
    <recommendedName>
        <fullName evidence="1">F-box domain-containing protein</fullName>
    </recommendedName>
</protein>
<evidence type="ECO:0000259" key="1">
    <source>
        <dbReference type="PROSITE" id="PS50181"/>
    </source>
</evidence>
<evidence type="ECO:0000313" key="2">
    <source>
        <dbReference type="EMBL" id="GMR52149.1"/>
    </source>
</evidence>
<evidence type="ECO:0000313" key="3">
    <source>
        <dbReference type="Proteomes" id="UP001328107"/>
    </source>
</evidence>
<proteinExistence type="predicted"/>